<gene>
    <name evidence="1" type="ORF">M3P21_06670</name>
</gene>
<comment type="caution">
    <text evidence="1">The sequence shown here is derived from an EMBL/GenBank/DDBJ whole genome shotgun (WGS) entry which is preliminary data.</text>
</comment>
<name>A0ABT0Q222_9RHOB</name>
<accession>A0ABT0Q222</accession>
<dbReference type="EMBL" id="JAMFMB010000006">
    <property type="protein sequence ID" value="MCL6283213.1"/>
    <property type="molecule type" value="Genomic_DNA"/>
</dbReference>
<proteinExistence type="predicted"/>
<dbReference type="SUPFAM" id="SSF158682">
    <property type="entry name" value="TerB-like"/>
    <property type="match status" value="1"/>
</dbReference>
<dbReference type="Pfam" id="PF04391">
    <property type="entry name" value="DUF533"/>
    <property type="match status" value="1"/>
</dbReference>
<protein>
    <submittedName>
        <fullName evidence="1">Tellurite resistance TerB family protein</fullName>
    </submittedName>
</protein>
<evidence type="ECO:0000313" key="2">
    <source>
        <dbReference type="Proteomes" id="UP001203880"/>
    </source>
</evidence>
<dbReference type="Proteomes" id="UP001203880">
    <property type="component" value="Unassembled WGS sequence"/>
</dbReference>
<keyword evidence="2" id="KW-1185">Reference proteome</keyword>
<dbReference type="RefSeq" id="WP_249707902.1">
    <property type="nucleotide sequence ID" value="NZ_JAMFMB010000006.1"/>
</dbReference>
<dbReference type="Gene3D" id="1.10.3680.10">
    <property type="entry name" value="TerB-like"/>
    <property type="match status" value="1"/>
</dbReference>
<reference evidence="1" key="1">
    <citation type="submission" date="2022-05" db="EMBL/GenBank/DDBJ databases">
        <authorList>
            <person name="Park J.-S."/>
        </authorList>
    </citation>
    <scope>NUCLEOTIDE SEQUENCE</scope>
    <source>
        <strain evidence="1">2012CJ41-6</strain>
    </source>
</reference>
<dbReference type="InterPro" id="IPR029024">
    <property type="entry name" value="TerB-like"/>
</dbReference>
<dbReference type="InterPro" id="IPR007486">
    <property type="entry name" value="YebE"/>
</dbReference>
<dbReference type="CDD" id="cd07178">
    <property type="entry name" value="terB_like_YebE"/>
    <property type="match status" value="1"/>
</dbReference>
<organism evidence="1 2">
    <name type="scientific">Ruegeria spongiae</name>
    <dbReference type="NCBI Taxonomy" id="2942209"/>
    <lineage>
        <taxon>Bacteria</taxon>
        <taxon>Pseudomonadati</taxon>
        <taxon>Pseudomonadota</taxon>
        <taxon>Alphaproteobacteria</taxon>
        <taxon>Rhodobacterales</taxon>
        <taxon>Roseobacteraceae</taxon>
        <taxon>Ruegeria</taxon>
    </lineage>
</organism>
<evidence type="ECO:0000313" key="1">
    <source>
        <dbReference type="EMBL" id="MCL6283213.1"/>
    </source>
</evidence>
<sequence length="235" mass="24135">MSFMKALASVAVGFAAAKGVEKYQQMGGMAGLQNMFSGGPGQMGVDQIGAMAEKFGLGGATEQIQNMLGQFAGAGNQGAAMAGLGGLMSSMQGAALSSGKQSADMMSAMFRGTPAETAMEEQAKLMLRAMIQAAKADGEIDDSERQIILNALGDDISPEERAFVEEQLAAPMDIAALAQAAQGAAAAQVYATSVAVLRIDSTSEARYLDMLAQALGISEATRSQIHAQMGVPLRG</sequence>